<dbReference type="Proteomes" id="UP001549321">
    <property type="component" value="Unassembled WGS sequence"/>
</dbReference>
<evidence type="ECO:0000259" key="1">
    <source>
        <dbReference type="Pfam" id="PF00685"/>
    </source>
</evidence>
<evidence type="ECO:0000313" key="3">
    <source>
        <dbReference type="Proteomes" id="UP001549321"/>
    </source>
</evidence>
<comment type="caution">
    <text evidence="2">The sequence shown here is derived from an EMBL/GenBank/DDBJ whole genome shotgun (WGS) entry which is preliminary data.</text>
</comment>
<proteinExistence type="predicted"/>
<dbReference type="EMBL" id="JBEPSM010000001">
    <property type="protein sequence ID" value="MET4632219.1"/>
    <property type="molecule type" value="Genomic_DNA"/>
</dbReference>
<feature type="domain" description="Sulfotransferase" evidence="1">
    <location>
        <begin position="3"/>
        <end position="152"/>
    </location>
</feature>
<dbReference type="InterPro" id="IPR000863">
    <property type="entry name" value="Sulfotransferase_dom"/>
</dbReference>
<gene>
    <name evidence="2" type="ORF">ABIE08_000132</name>
</gene>
<protein>
    <recommendedName>
        <fullName evidence="1">Sulfotransferase domain-containing protein</fullName>
    </recommendedName>
</protein>
<keyword evidence="3" id="KW-1185">Reference proteome</keyword>
<accession>A0ABV2QT77</accession>
<sequence length="256" mass="29119">MIVWVASYPRSGNHLFRTVLKRSFDLGSYTAYQPANGKAGKLTEVVGELRFDEETFDDFLEKARASPDLFLIKTHDFVPETDSCIYIVRDARASLFSYRRFLADFEEQQLSFDDLIVGKAWPGAWQDHVKAFVGRDPMNTLVLRYEELASNAPPLERIGAFLRVAPVRPFDVSFSDLRALNERLFRTGDNGAGIASIERHHHETFWAHCGEMMRALGYRDKDGGMTLQQPITLPLPTAQRDNGPYLRGLARRFTGL</sequence>
<organism evidence="2 3">
    <name type="scientific">Kaistia defluvii</name>
    <dbReference type="NCBI Taxonomy" id="410841"/>
    <lineage>
        <taxon>Bacteria</taxon>
        <taxon>Pseudomonadati</taxon>
        <taxon>Pseudomonadota</taxon>
        <taxon>Alphaproteobacteria</taxon>
        <taxon>Hyphomicrobiales</taxon>
        <taxon>Kaistiaceae</taxon>
        <taxon>Kaistia</taxon>
    </lineage>
</organism>
<dbReference type="Pfam" id="PF00685">
    <property type="entry name" value="Sulfotransfer_1"/>
    <property type="match status" value="1"/>
</dbReference>
<dbReference type="Gene3D" id="3.40.50.300">
    <property type="entry name" value="P-loop containing nucleotide triphosphate hydrolases"/>
    <property type="match status" value="1"/>
</dbReference>
<reference evidence="2 3" key="1">
    <citation type="submission" date="2024-06" db="EMBL/GenBank/DDBJ databases">
        <title>Sorghum-associated microbial communities from plants grown in Nebraska, USA.</title>
        <authorList>
            <person name="Schachtman D."/>
        </authorList>
    </citation>
    <scope>NUCLEOTIDE SEQUENCE [LARGE SCALE GENOMIC DNA]</scope>
    <source>
        <strain evidence="2 3">3207</strain>
    </source>
</reference>
<dbReference type="InterPro" id="IPR027417">
    <property type="entry name" value="P-loop_NTPase"/>
</dbReference>
<evidence type="ECO:0000313" key="2">
    <source>
        <dbReference type="EMBL" id="MET4632219.1"/>
    </source>
</evidence>
<dbReference type="SUPFAM" id="SSF52540">
    <property type="entry name" value="P-loop containing nucleoside triphosphate hydrolases"/>
    <property type="match status" value="1"/>
</dbReference>
<name>A0ABV2QT77_9HYPH</name>